<feature type="coiled-coil region" evidence="1">
    <location>
        <begin position="65"/>
        <end position="106"/>
    </location>
</feature>
<dbReference type="RefSeq" id="WP_348264893.1">
    <property type="nucleotide sequence ID" value="NZ_CP121196.1"/>
</dbReference>
<keyword evidence="1" id="KW-0175">Coiled coil</keyword>
<name>A0AAU7DQW0_9BACT</name>
<dbReference type="Gene3D" id="1.20.5.340">
    <property type="match status" value="1"/>
</dbReference>
<protein>
    <recommendedName>
        <fullName evidence="4">Cell division protein ZapB</fullName>
    </recommendedName>
</protein>
<reference evidence="3" key="1">
    <citation type="submission" date="2023-03" db="EMBL/GenBank/DDBJ databases">
        <title>Edaphobacter sp.</title>
        <authorList>
            <person name="Huber K.J."/>
            <person name="Papendorf J."/>
            <person name="Pilke C."/>
            <person name="Bunk B."/>
            <person name="Sproeer C."/>
            <person name="Pester M."/>
        </authorList>
    </citation>
    <scope>NUCLEOTIDE SEQUENCE</scope>
    <source>
        <strain evidence="3">DSM 110680</strain>
    </source>
</reference>
<sequence length="112" mass="12586">MSPSSLESQIAEHPETEHSELHDHDSSANLALSSSDFSALEERVARTVNLVKSERHARAAAEQHAESLHAQLSEQQTIVKNLQEEIRALNAEREQVRQRVDRLLSQLDALEV</sequence>
<proteinExistence type="predicted"/>
<evidence type="ECO:0000313" key="3">
    <source>
        <dbReference type="EMBL" id="XBH19674.1"/>
    </source>
</evidence>
<dbReference type="EMBL" id="CP121196">
    <property type="protein sequence ID" value="XBH19674.1"/>
    <property type="molecule type" value="Genomic_DNA"/>
</dbReference>
<gene>
    <name evidence="3" type="ORF">P8935_10235</name>
</gene>
<feature type="compositionally biased region" description="Basic and acidic residues" evidence="2">
    <location>
        <begin position="10"/>
        <end position="26"/>
    </location>
</feature>
<dbReference type="AlphaFoldDB" id="A0AAU7DQW0"/>
<evidence type="ECO:0008006" key="4">
    <source>
        <dbReference type="Google" id="ProtNLM"/>
    </source>
</evidence>
<feature type="region of interest" description="Disordered" evidence="2">
    <location>
        <begin position="1"/>
        <end position="30"/>
    </location>
</feature>
<accession>A0AAU7DQW0</accession>
<evidence type="ECO:0000256" key="2">
    <source>
        <dbReference type="SAM" id="MobiDB-lite"/>
    </source>
</evidence>
<evidence type="ECO:0000256" key="1">
    <source>
        <dbReference type="SAM" id="Coils"/>
    </source>
</evidence>
<organism evidence="3">
    <name type="scientific">Telmatobacter sp. DSM 110680</name>
    <dbReference type="NCBI Taxonomy" id="3036704"/>
    <lineage>
        <taxon>Bacteria</taxon>
        <taxon>Pseudomonadati</taxon>
        <taxon>Acidobacteriota</taxon>
        <taxon>Terriglobia</taxon>
        <taxon>Terriglobales</taxon>
        <taxon>Acidobacteriaceae</taxon>
        <taxon>Telmatobacter</taxon>
    </lineage>
</organism>